<dbReference type="SUPFAM" id="SSF160909">
    <property type="entry name" value="ATP12-like"/>
    <property type="match status" value="1"/>
</dbReference>
<protein>
    <submittedName>
        <fullName evidence="1">Uncharacterized protein</fullName>
    </submittedName>
</protein>
<dbReference type="Proteomes" id="UP000775547">
    <property type="component" value="Unassembled WGS sequence"/>
</dbReference>
<evidence type="ECO:0000313" key="2">
    <source>
        <dbReference type="Proteomes" id="UP000775547"/>
    </source>
</evidence>
<reference evidence="1" key="2">
    <citation type="submission" date="2021-10" db="EMBL/GenBank/DDBJ databases">
        <title>Phylogenomics reveals ancestral predisposition of the termite-cultivated fungus Termitomyces towards a domesticated lifestyle.</title>
        <authorList>
            <person name="Auxier B."/>
            <person name="Grum-Grzhimaylo A."/>
            <person name="Cardenas M.E."/>
            <person name="Lodge J.D."/>
            <person name="Laessoe T."/>
            <person name="Pedersen O."/>
            <person name="Smith M.E."/>
            <person name="Kuyper T.W."/>
            <person name="Franco-Molano E.A."/>
            <person name="Baroni T.J."/>
            <person name="Aanen D.K."/>
        </authorList>
    </citation>
    <scope>NUCLEOTIDE SEQUENCE</scope>
    <source>
        <strain evidence="1">AP01</strain>
        <tissue evidence="1">Mycelium</tissue>
    </source>
</reference>
<dbReference type="PANTHER" id="PTHR21013:SF10">
    <property type="entry name" value="ATP SYNTHASE MITOCHONDRIAL F1 COMPLEX ASSEMBLY FACTOR 2"/>
    <property type="match status" value="1"/>
</dbReference>
<keyword evidence="2" id="KW-1185">Reference proteome</keyword>
<dbReference type="InterPro" id="IPR011419">
    <property type="entry name" value="ATP12_ATP_synth-F1-assembly"/>
</dbReference>
<comment type="caution">
    <text evidence="1">The sequence shown here is derived from an EMBL/GenBank/DDBJ whole genome shotgun (WGS) entry which is preliminary data.</text>
</comment>
<dbReference type="AlphaFoldDB" id="A0A9P7GAW9"/>
<dbReference type="Gene3D" id="3.30.2180.10">
    <property type="entry name" value="ATP12-like"/>
    <property type="match status" value="1"/>
</dbReference>
<reference evidence="1" key="1">
    <citation type="submission" date="2020-07" db="EMBL/GenBank/DDBJ databases">
        <authorList>
            <person name="Nieuwenhuis M."/>
            <person name="Van De Peppel L.J.J."/>
        </authorList>
    </citation>
    <scope>NUCLEOTIDE SEQUENCE</scope>
    <source>
        <strain evidence="1">AP01</strain>
        <tissue evidence="1">Mycelium</tissue>
    </source>
</reference>
<dbReference type="PANTHER" id="PTHR21013">
    <property type="entry name" value="ATP SYNTHASE MITOCHONDRIAL F1 COMPLEX ASSEMBLY FACTOR 2/ATP12 PROTEIN, MITOCHONDRIAL PRECURSOR"/>
    <property type="match status" value="1"/>
</dbReference>
<accession>A0A9P7GAW9</accession>
<evidence type="ECO:0000313" key="1">
    <source>
        <dbReference type="EMBL" id="KAG5647139.1"/>
    </source>
</evidence>
<name>A0A9P7GAW9_9AGAR</name>
<dbReference type="GO" id="GO:0033615">
    <property type="term" value="P:mitochondrial proton-transporting ATP synthase complex assembly"/>
    <property type="evidence" value="ECO:0007669"/>
    <property type="project" value="TreeGrafter"/>
</dbReference>
<dbReference type="InterPro" id="IPR042272">
    <property type="entry name" value="ATP12_ATP_synth-F1-assembly_N"/>
</dbReference>
<dbReference type="OrthoDB" id="5673at2759"/>
<dbReference type="Pfam" id="PF07542">
    <property type="entry name" value="ATP12"/>
    <property type="match status" value="1"/>
</dbReference>
<sequence length="130" mass="14116">MLTAQLGRSVCIRWAGASLTRFTRPCITSKARWNSTAAPDGPAVSETNRAEATMKRFWKDVGLEKRGSSLAITLDGRALKTPAGNTLTLPETKSVLASLIAAEWDFQETLLKPHALPAVRVEDISSFLTC</sequence>
<dbReference type="GO" id="GO:0005739">
    <property type="term" value="C:mitochondrion"/>
    <property type="evidence" value="ECO:0007669"/>
    <property type="project" value="TreeGrafter"/>
</dbReference>
<gene>
    <name evidence="1" type="ORF">DXG03_001094</name>
</gene>
<dbReference type="EMBL" id="JABCKV010000012">
    <property type="protein sequence ID" value="KAG5647139.1"/>
    <property type="molecule type" value="Genomic_DNA"/>
</dbReference>
<proteinExistence type="predicted"/>
<organism evidence="1 2">
    <name type="scientific">Asterophora parasitica</name>
    <dbReference type="NCBI Taxonomy" id="117018"/>
    <lineage>
        <taxon>Eukaryota</taxon>
        <taxon>Fungi</taxon>
        <taxon>Dikarya</taxon>
        <taxon>Basidiomycota</taxon>
        <taxon>Agaricomycotina</taxon>
        <taxon>Agaricomycetes</taxon>
        <taxon>Agaricomycetidae</taxon>
        <taxon>Agaricales</taxon>
        <taxon>Tricholomatineae</taxon>
        <taxon>Lyophyllaceae</taxon>
        <taxon>Asterophora</taxon>
    </lineage>
</organism>